<sequence>MIGRMAQEQQQPASVVQSCANSLAQQPEEPSQFWEHLLPELAERVVSFLPINEIACTFRPLNKATAALCKSERYTAVRLSSPVPLHAFKHRWSHPGAMHGKTLQQRHQLLHLTARSGSIPNLELAIQYTGCLLTGEVHGCRGECVIEEAASAGQLEMCQWLQQQGCSLKAATWAAARAGHQAICEWGLALSDCSRGLGLLLTTGIVAAACSEGHVSLVEWLYQQLQLSGHPRLEFPFWYYIAVATGGDLASLQRLGNEELQSMEAWEQASILGAAAGSPTPDWRAKVTWLKAQGLTDHVDCRIVVGLPDALDRLRWLQGRGYPMEASMAREAAEQGNVGALEFLLSEGVEANEQAARAAAAGGHLEALRLLHAHDCPMCVATVKCAARGGHLHVVVWLVETLGDGVLRNPGVFDSAAESGRLELLRWLRGRGCGWGQSTFAKAVQAGCEETLEWLVEEGCPMQTDGAPFLGAARHGDLLTLRCLKRLGCPWGPHGRLITRCIECCCDPRVLSWLRDEGCPVDWDKAGKAAGKAVRKVSCDTGSTILGEVAKQCATRVLEWVGEESGLAGEVGSGM</sequence>
<dbReference type="AlphaFoldDB" id="A0AAD3HKW6"/>
<dbReference type="PROSITE" id="PS51257">
    <property type="entry name" value="PROKAR_LIPOPROTEIN"/>
    <property type="match status" value="1"/>
</dbReference>
<dbReference type="Proteomes" id="UP001054857">
    <property type="component" value="Unassembled WGS sequence"/>
</dbReference>
<comment type="caution">
    <text evidence="1">The sequence shown here is derived from an EMBL/GenBank/DDBJ whole genome shotgun (WGS) entry which is preliminary data.</text>
</comment>
<dbReference type="GO" id="GO:0004620">
    <property type="term" value="F:phospholipase activity"/>
    <property type="evidence" value="ECO:0007669"/>
    <property type="project" value="TreeGrafter"/>
</dbReference>
<keyword evidence="2" id="KW-1185">Reference proteome</keyword>
<dbReference type="PANTHER" id="PTHR12393">
    <property type="entry name" value="SPHINGOMYELIN PHOSPHODIESTERASE RELATED"/>
    <property type="match status" value="1"/>
</dbReference>
<dbReference type="SUPFAM" id="SSF48403">
    <property type="entry name" value="Ankyrin repeat"/>
    <property type="match status" value="1"/>
</dbReference>
<dbReference type="Gene3D" id="1.25.40.20">
    <property type="entry name" value="Ankyrin repeat-containing domain"/>
    <property type="match status" value="2"/>
</dbReference>
<organism evidence="1 2">
    <name type="scientific">Astrephomene gubernaculifera</name>
    <dbReference type="NCBI Taxonomy" id="47775"/>
    <lineage>
        <taxon>Eukaryota</taxon>
        <taxon>Viridiplantae</taxon>
        <taxon>Chlorophyta</taxon>
        <taxon>core chlorophytes</taxon>
        <taxon>Chlorophyceae</taxon>
        <taxon>CS clade</taxon>
        <taxon>Chlamydomonadales</taxon>
        <taxon>Astrephomenaceae</taxon>
        <taxon>Astrephomene</taxon>
    </lineage>
</organism>
<protein>
    <recommendedName>
        <fullName evidence="3">Ankyrin repeat domain-containing protein</fullName>
    </recommendedName>
</protein>
<name>A0AAD3HKW6_9CHLO</name>
<dbReference type="GO" id="GO:0030149">
    <property type="term" value="P:sphingolipid catabolic process"/>
    <property type="evidence" value="ECO:0007669"/>
    <property type="project" value="TreeGrafter"/>
</dbReference>
<proteinExistence type="predicted"/>
<gene>
    <name evidence="1" type="ORF">Agub_g5582</name>
</gene>
<evidence type="ECO:0008006" key="3">
    <source>
        <dbReference type="Google" id="ProtNLM"/>
    </source>
</evidence>
<dbReference type="InterPro" id="IPR036770">
    <property type="entry name" value="Ankyrin_rpt-contain_sf"/>
</dbReference>
<dbReference type="GO" id="GO:0046513">
    <property type="term" value="P:ceramide biosynthetic process"/>
    <property type="evidence" value="ECO:0007669"/>
    <property type="project" value="TreeGrafter"/>
</dbReference>
<dbReference type="GO" id="GO:0005783">
    <property type="term" value="C:endoplasmic reticulum"/>
    <property type="evidence" value="ECO:0007669"/>
    <property type="project" value="TreeGrafter"/>
</dbReference>
<evidence type="ECO:0000313" key="2">
    <source>
        <dbReference type="Proteomes" id="UP001054857"/>
    </source>
</evidence>
<dbReference type="EMBL" id="BMAR01000007">
    <property type="protein sequence ID" value="GFR44361.1"/>
    <property type="molecule type" value="Genomic_DNA"/>
</dbReference>
<evidence type="ECO:0000313" key="1">
    <source>
        <dbReference type="EMBL" id="GFR44361.1"/>
    </source>
</evidence>
<dbReference type="GO" id="GO:0016020">
    <property type="term" value="C:membrane"/>
    <property type="evidence" value="ECO:0007669"/>
    <property type="project" value="TreeGrafter"/>
</dbReference>
<accession>A0AAD3HKW6</accession>
<dbReference type="GO" id="GO:0071944">
    <property type="term" value="C:cell periphery"/>
    <property type="evidence" value="ECO:0007669"/>
    <property type="project" value="TreeGrafter"/>
</dbReference>
<reference evidence="1 2" key="1">
    <citation type="journal article" date="2021" name="Sci. Rep.">
        <title>Genome sequencing of the multicellular alga Astrephomene provides insights into convergent evolution of germ-soma differentiation.</title>
        <authorList>
            <person name="Yamashita S."/>
            <person name="Yamamoto K."/>
            <person name="Matsuzaki R."/>
            <person name="Suzuki S."/>
            <person name="Yamaguchi H."/>
            <person name="Hirooka S."/>
            <person name="Minakuchi Y."/>
            <person name="Miyagishima S."/>
            <person name="Kawachi M."/>
            <person name="Toyoda A."/>
            <person name="Nozaki H."/>
        </authorList>
    </citation>
    <scope>NUCLEOTIDE SEQUENCE [LARGE SCALE GENOMIC DNA]</scope>
    <source>
        <strain evidence="1 2">NIES-4017</strain>
    </source>
</reference>
<dbReference type="PANTHER" id="PTHR12393:SF6">
    <property type="entry name" value="SPHINGOMYELIN PHOSPHODIESTERASE 2"/>
    <property type="match status" value="1"/>
</dbReference>